<dbReference type="InterPro" id="IPR038297">
    <property type="entry name" value="CcmH/CycL/NrfF/Ccl2_sf"/>
</dbReference>
<keyword evidence="2 9" id="KW-0349">Heme</keyword>
<evidence type="ECO:0000313" key="11">
    <source>
        <dbReference type="EMBL" id="SLN14660.1"/>
    </source>
</evidence>
<keyword evidence="9" id="KW-0812">Transmembrane</keyword>
<evidence type="ECO:0000256" key="9">
    <source>
        <dbReference type="RuleBase" id="RU364112"/>
    </source>
</evidence>
<accession>A0A1Y5REW9</accession>
<keyword evidence="3 9" id="KW-0479">Metal-binding</keyword>
<keyword evidence="12" id="KW-1185">Reference proteome</keyword>
<reference evidence="11 12" key="1">
    <citation type="submission" date="2017-03" db="EMBL/GenBank/DDBJ databases">
        <authorList>
            <person name="Afonso C.L."/>
            <person name="Miller P.J."/>
            <person name="Scott M.A."/>
            <person name="Spackman E."/>
            <person name="Goraichik I."/>
            <person name="Dimitrov K.M."/>
            <person name="Suarez D.L."/>
            <person name="Swayne D.E."/>
        </authorList>
    </citation>
    <scope>NUCLEOTIDE SEQUENCE [LARGE SCALE GENOMIC DNA]</scope>
    <source>
        <strain evidence="11 12">CECT 7691</strain>
    </source>
</reference>
<comment type="function">
    <text evidence="7">Required for the biogenesis of c-type cytochromes. Possible subunit of a heme lyase.</text>
</comment>
<keyword evidence="9" id="KW-0472">Membrane</keyword>
<dbReference type="InParanoid" id="A0A1Y5REW9"/>
<dbReference type="InterPro" id="IPR005616">
    <property type="entry name" value="CcmH/CycL/Ccl2/NrfF_N"/>
</dbReference>
<dbReference type="PANTHER" id="PTHR47870:SF1">
    <property type="entry name" value="CYTOCHROME C-TYPE BIOGENESIS PROTEIN CCMH"/>
    <property type="match status" value="1"/>
</dbReference>
<organism evidence="11 12">
    <name type="scientific">Oceanibacterium hippocampi</name>
    <dbReference type="NCBI Taxonomy" id="745714"/>
    <lineage>
        <taxon>Bacteria</taxon>
        <taxon>Pseudomonadati</taxon>
        <taxon>Pseudomonadota</taxon>
        <taxon>Alphaproteobacteria</taxon>
        <taxon>Sneathiellales</taxon>
        <taxon>Sneathiellaceae</taxon>
        <taxon>Oceanibacterium</taxon>
    </lineage>
</organism>
<dbReference type="EMBL" id="FWFR01000001">
    <property type="protein sequence ID" value="SLN14660.1"/>
    <property type="molecule type" value="Genomic_DNA"/>
</dbReference>
<comment type="similarity">
    <text evidence="1 9">Belongs to the CcmH/CycL/Ccl2/NrfF family.</text>
</comment>
<evidence type="ECO:0000256" key="6">
    <source>
        <dbReference type="ARBA" id="ARBA00023004"/>
    </source>
</evidence>
<dbReference type="GO" id="GO:0017004">
    <property type="term" value="P:cytochrome complex assembly"/>
    <property type="evidence" value="ECO:0007669"/>
    <property type="project" value="UniProtKB-KW"/>
</dbReference>
<dbReference type="AlphaFoldDB" id="A0A1Y5REW9"/>
<dbReference type="OrthoDB" id="9804975at2"/>
<dbReference type="GO" id="GO:0005886">
    <property type="term" value="C:plasma membrane"/>
    <property type="evidence" value="ECO:0007669"/>
    <property type="project" value="TreeGrafter"/>
</dbReference>
<name>A0A1Y5REW9_9PROT</name>
<evidence type="ECO:0000256" key="3">
    <source>
        <dbReference type="ARBA" id="ARBA00022723"/>
    </source>
</evidence>
<evidence type="ECO:0000256" key="5">
    <source>
        <dbReference type="ARBA" id="ARBA00022748"/>
    </source>
</evidence>
<sequence length="166" mass="18343">MRRPFAFLAALFVVLGIATTAWGFGADEPLADPALEARAHELHRELRCLVCQNQSIADSNAGLARDLRILVRERIAAGDSDEQVRDYVVARYGDWVLLNPPFKLGTYLLWIGPFILLILGAVGVWIFLRRARVRYTAAAAPTPLSGEETEKLDRLLAEQDGGRAGE</sequence>
<keyword evidence="9" id="KW-1133">Transmembrane helix</keyword>
<keyword evidence="6 9" id="KW-0408">Iron</keyword>
<evidence type="ECO:0000313" key="12">
    <source>
        <dbReference type="Proteomes" id="UP000193200"/>
    </source>
</evidence>
<evidence type="ECO:0000256" key="8">
    <source>
        <dbReference type="ARBA" id="ARBA00060491"/>
    </source>
</evidence>
<dbReference type="RefSeq" id="WP_085881632.1">
    <property type="nucleotide sequence ID" value="NZ_FWFR01000001.1"/>
</dbReference>
<dbReference type="FunCoup" id="A0A1Y5REW9">
    <property type="interactions" value="130"/>
</dbReference>
<dbReference type="Gene3D" id="1.10.8.640">
    <property type="entry name" value="Cytochrome C biogenesis protein"/>
    <property type="match status" value="1"/>
</dbReference>
<proteinExistence type="inferred from homology"/>
<dbReference type="FunFam" id="1.10.8.640:FF:000001">
    <property type="entry name" value="Cytochrome c-type biogenesis protein"/>
    <property type="match status" value="1"/>
</dbReference>
<feature type="domain" description="CcmH/CycL/Ccl2/NrfF N-terminal" evidence="10">
    <location>
        <begin position="13"/>
        <end position="156"/>
    </location>
</feature>
<feature type="transmembrane region" description="Helical" evidence="9">
    <location>
        <begin position="107"/>
        <end position="128"/>
    </location>
</feature>
<keyword evidence="4 9" id="KW-0732">Signal</keyword>
<evidence type="ECO:0000256" key="2">
    <source>
        <dbReference type="ARBA" id="ARBA00022617"/>
    </source>
</evidence>
<evidence type="ECO:0000256" key="7">
    <source>
        <dbReference type="ARBA" id="ARBA00037230"/>
    </source>
</evidence>
<evidence type="ECO:0000259" key="10">
    <source>
        <dbReference type="Pfam" id="PF03918"/>
    </source>
</evidence>
<dbReference type="PANTHER" id="PTHR47870">
    <property type="entry name" value="CYTOCHROME C-TYPE BIOGENESIS PROTEIN CCMH"/>
    <property type="match status" value="1"/>
</dbReference>
<comment type="subcellular location">
    <subcellularLocation>
        <location evidence="8">Membrane</location>
        <topology evidence="8">Single-pass membrane protein</topology>
        <orientation evidence="8">Periplasmic side</orientation>
    </subcellularLocation>
</comment>
<dbReference type="CDD" id="cd16378">
    <property type="entry name" value="CcmH_N"/>
    <property type="match status" value="1"/>
</dbReference>
<dbReference type="GO" id="GO:0046872">
    <property type="term" value="F:metal ion binding"/>
    <property type="evidence" value="ECO:0007669"/>
    <property type="project" value="UniProtKB-KW"/>
</dbReference>
<dbReference type="Proteomes" id="UP000193200">
    <property type="component" value="Unassembled WGS sequence"/>
</dbReference>
<dbReference type="Pfam" id="PF03918">
    <property type="entry name" value="CcmH"/>
    <property type="match status" value="1"/>
</dbReference>
<evidence type="ECO:0000256" key="4">
    <source>
        <dbReference type="ARBA" id="ARBA00022729"/>
    </source>
</evidence>
<evidence type="ECO:0000256" key="1">
    <source>
        <dbReference type="ARBA" id="ARBA00010342"/>
    </source>
</evidence>
<protein>
    <recommendedName>
        <fullName evidence="9">Cytochrome c-type biogenesis protein</fullName>
    </recommendedName>
</protein>
<keyword evidence="5" id="KW-0201">Cytochrome c-type biogenesis</keyword>
<gene>
    <name evidence="11" type="primary">ccmH</name>
    <name evidence="11" type="ORF">OCH7691_00273</name>
</gene>
<dbReference type="InterPro" id="IPR051263">
    <property type="entry name" value="C-type_cytochrome_biogenesis"/>
</dbReference>